<organism evidence="1 2">
    <name type="scientific">Hygrophoropsis aurantiaca</name>
    <dbReference type="NCBI Taxonomy" id="72124"/>
    <lineage>
        <taxon>Eukaryota</taxon>
        <taxon>Fungi</taxon>
        <taxon>Dikarya</taxon>
        <taxon>Basidiomycota</taxon>
        <taxon>Agaricomycotina</taxon>
        <taxon>Agaricomycetes</taxon>
        <taxon>Agaricomycetidae</taxon>
        <taxon>Boletales</taxon>
        <taxon>Coniophorineae</taxon>
        <taxon>Hygrophoropsidaceae</taxon>
        <taxon>Hygrophoropsis</taxon>
    </lineage>
</organism>
<evidence type="ECO:0000313" key="2">
    <source>
        <dbReference type="Proteomes" id="UP000790377"/>
    </source>
</evidence>
<sequence>MASSRVPLKPSLPPDYMPKITDIPEAPYLPPSFPSQLETSTPQPLREKPPAILPCAPSSSSPPPSSYVDNPVLDHQHGLDRAPNISSSLPLPKTPRQPLKRARSVASPSTRKDTVISLASPPAKRSRTDLPSSDAPSSITNPITPVQQPAPEVSHGQALGDSGDAVLSTTPPRNLPTLDELLASSRRSKPRPRPPSRKLPFTVDTASAGHIAPLRPQTPIQEENPSPTKSYFSSPASPSESPGSPRGLLLRSPVSPMLSFAQNPNAFLPQYTSTQQPGVKGGPSTGRTGSGLFGMGYSSQFDVEGHVDRVSELLEKDVDFDGWLRDIPGNNSLDELEPSRGD</sequence>
<dbReference type="Proteomes" id="UP000790377">
    <property type="component" value="Unassembled WGS sequence"/>
</dbReference>
<reference evidence="1" key="1">
    <citation type="journal article" date="2021" name="New Phytol.">
        <title>Evolutionary innovations through gain and loss of genes in the ectomycorrhizal Boletales.</title>
        <authorList>
            <person name="Wu G."/>
            <person name="Miyauchi S."/>
            <person name="Morin E."/>
            <person name="Kuo A."/>
            <person name="Drula E."/>
            <person name="Varga T."/>
            <person name="Kohler A."/>
            <person name="Feng B."/>
            <person name="Cao Y."/>
            <person name="Lipzen A."/>
            <person name="Daum C."/>
            <person name="Hundley H."/>
            <person name="Pangilinan J."/>
            <person name="Johnson J."/>
            <person name="Barry K."/>
            <person name="LaButti K."/>
            <person name="Ng V."/>
            <person name="Ahrendt S."/>
            <person name="Min B."/>
            <person name="Choi I.G."/>
            <person name="Park H."/>
            <person name="Plett J.M."/>
            <person name="Magnuson J."/>
            <person name="Spatafora J.W."/>
            <person name="Nagy L.G."/>
            <person name="Henrissat B."/>
            <person name="Grigoriev I.V."/>
            <person name="Yang Z.L."/>
            <person name="Xu J."/>
            <person name="Martin F.M."/>
        </authorList>
    </citation>
    <scope>NUCLEOTIDE SEQUENCE</scope>
    <source>
        <strain evidence="1">ATCC 28755</strain>
    </source>
</reference>
<proteinExistence type="predicted"/>
<accession>A0ACB8ADA7</accession>
<protein>
    <submittedName>
        <fullName evidence="1">Uncharacterized protein</fullName>
    </submittedName>
</protein>
<dbReference type="EMBL" id="MU267689">
    <property type="protein sequence ID" value="KAH7911107.1"/>
    <property type="molecule type" value="Genomic_DNA"/>
</dbReference>
<keyword evidence="2" id="KW-1185">Reference proteome</keyword>
<comment type="caution">
    <text evidence="1">The sequence shown here is derived from an EMBL/GenBank/DDBJ whole genome shotgun (WGS) entry which is preliminary data.</text>
</comment>
<gene>
    <name evidence="1" type="ORF">BJ138DRAFT_1007309</name>
</gene>
<evidence type="ECO:0000313" key="1">
    <source>
        <dbReference type="EMBL" id="KAH7911107.1"/>
    </source>
</evidence>
<name>A0ACB8ADA7_9AGAM</name>